<reference evidence="3 4" key="1">
    <citation type="submission" date="2024-01" db="EMBL/GenBank/DDBJ databases">
        <authorList>
            <person name="Alioto T."/>
            <person name="Alioto T."/>
            <person name="Gomez Garrido J."/>
        </authorList>
    </citation>
    <scope>NUCLEOTIDE SEQUENCE [LARGE SCALE GENOMIC DNA]</scope>
</reference>
<proteinExistence type="predicted"/>
<organism evidence="3 4">
    <name type="scientific">Scomber scombrus</name>
    <name type="common">Atlantic mackerel</name>
    <name type="synonym">Scomber vernalis</name>
    <dbReference type="NCBI Taxonomy" id="13677"/>
    <lineage>
        <taxon>Eukaryota</taxon>
        <taxon>Metazoa</taxon>
        <taxon>Chordata</taxon>
        <taxon>Craniata</taxon>
        <taxon>Vertebrata</taxon>
        <taxon>Euteleostomi</taxon>
        <taxon>Actinopterygii</taxon>
        <taxon>Neopterygii</taxon>
        <taxon>Teleostei</taxon>
        <taxon>Neoteleostei</taxon>
        <taxon>Acanthomorphata</taxon>
        <taxon>Pelagiaria</taxon>
        <taxon>Scombriformes</taxon>
        <taxon>Scombridae</taxon>
        <taxon>Scomber</taxon>
    </lineage>
</organism>
<keyword evidence="4" id="KW-1185">Reference proteome</keyword>
<sequence>MKRIMVKIICRILLLISLTSSVWNTNSESDTDLLSGRGERQHHTGMDVYNQT</sequence>
<keyword evidence="2" id="KW-0732">Signal</keyword>
<evidence type="ECO:0000313" key="4">
    <source>
        <dbReference type="Proteomes" id="UP001314229"/>
    </source>
</evidence>
<protein>
    <submittedName>
        <fullName evidence="3">Uncharacterized protein</fullName>
    </submittedName>
</protein>
<gene>
    <name evidence="3" type="ORF">FSCOSCO3_A003959</name>
</gene>
<feature type="region of interest" description="Disordered" evidence="1">
    <location>
        <begin position="27"/>
        <end position="52"/>
    </location>
</feature>
<accession>A0AAV1N173</accession>
<feature type="chain" id="PRO_5043774187" evidence="2">
    <location>
        <begin position="25"/>
        <end position="52"/>
    </location>
</feature>
<comment type="caution">
    <text evidence="3">The sequence shown here is derived from an EMBL/GenBank/DDBJ whole genome shotgun (WGS) entry which is preliminary data.</text>
</comment>
<name>A0AAV1N173_SCOSC</name>
<evidence type="ECO:0000256" key="2">
    <source>
        <dbReference type="SAM" id="SignalP"/>
    </source>
</evidence>
<feature type="signal peptide" evidence="2">
    <location>
        <begin position="1"/>
        <end position="24"/>
    </location>
</feature>
<evidence type="ECO:0000256" key="1">
    <source>
        <dbReference type="SAM" id="MobiDB-lite"/>
    </source>
</evidence>
<dbReference type="EMBL" id="CAWUFR010000012">
    <property type="protein sequence ID" value="CAK6953152.1"/>
    <property type="molecule type" value="Genomic_DNA"/>
</dbReference>
<dbReference type="Proteomes" id="UP001314229">
    <property type="component" value="Unassembled WGS sequence"/>
</dbReference>
<evidence type="ECO:0000313" key="3">
    <source>
        <dbReference type="EMBL" id="CAK6953152.1"/>
    </source>
</evidence>
<dbReference type="AlphaFoldDB" id="A0AAV1N173"/>